<proteinExistence type="predicted"/>
<organism evidence="1 3">
    <name type="scientific">Labeo rohita</name>
    <name type="common">Indian major carp</name>
    <name type="synonym">Cyprinus rohita</name>
    <dbReference type="NCBI Taxonomy" id="84645"/>
    <lineage>
        <taxon>Eukaryota</taxon>
        <taxon>Metazoa</taxon>
        <taxon>Chordata</taxon>
        <taxon>Craniata</taxon>
        <taxon>Vertebrata</taxon>
        <taxon>Euteleostomi</taxon>
        <taxon>Actinopterygii</taxon>
        <taxon>Neopterygii</taxon>
        <taxon>Teleostei</taxon>
        <taxon>Ostariophysi</taxon>
        <taxon>Cypriniformes</taxon>
        <taxon>Cyprinidae</taxon>
        <taxon>Labeoninae</taxon>
        <taxon>Labeonini</taxon>
        <taxon>Labeo</taxon>
    </lineage>
</organism>
<keyword evidence="1" id="KW-0808">Transferase</keyword>
<keyword evidence="1" id="KW-0548">Nucleotidyltransferase</keyword>
<keyword evidence="1" id="KW-0695">RNA-directed DNA polymerase</keyword>
<evidence type="ECO:0000313" key="3">
    <source>
        <dbReference type="Proteomes" id="UP000290572"/>
    </source>
</evidence>
<dbReference type="STRING" id="84645.A0A498LV40"/>
<sequence length="121" mass="13326">MRGRWLCPVFPSSTGITEGDLSIGPSPPVRVRVRIRGGVDSSHLRSLGCAVSSDSDDRTLRLGLINARLLANKTFLLNDFFTSRELDFMFLTETWLHAGFAALICSLKARSKMNEGDIVKA</sequence>
<keyword evidence="3" id="KW-1185">Reference proteome</keyword>
<name>A0A498LV40_LABRO</name>
<protein>
    <submittedName>
        <fullName evidence="1">RNA-directed DNA polymerase from mobile element jockey-like protein</fullName>
    </submittedName>
</protein>
<accession>A0A498LV40</accession>
<evidence type="ECO:0000313" key="2">
    <source>
        <dbReference type="EMBL" id="RXN27185.1"/>
    </source>
</evidence>
<evidence type="ECO:0000313" key="1">
    <source>
        <dbReference type="EMBL" id="RXN12338.1"/>
    </source>
</evidence>
<dbReference type="EMBL" id="QBIY01013070">
    <property type="protein sequence ID" value="RXN12338.1"/>
    <property type="molecule type" value="Genomic_DNA"/>
</dbReference>
<dbReference type="EMBL" id="QBIY01012057">
    <property type="protein sequence ID" value="RXN27185.1"/>
    <property type="molecule type" value="Genomic_DNA"/>
</dbReference>
<comment type="caution">
    <text evidence="1">The sequence shown here is derived from an EMBL/GenBank/DDBJ whole genome shotgun (WGS) entry which is preliminary data.</text>
</comment>
<gene>
    <name evidence="2" type="ORF">ROHU_005466</name>
    <name evidence="1" type="ORF">ROHU_010163</name>
</gene>
<dbReference type="Proteomes" id="UP000290572">
    <property type="component" value="Unassembled WGS sequence"/>
</dbReference>
<dbReference type="AlphaFoldDB" id="A0A498LV40"/>
<dbReference type="GO" id="GO:0003964">
    <property type="term" value="F:RNA-directed DNA polymerase activity"/>
    <property type="evidence" value="ECO:0007669"/>
    <property type="project" value="UniProtKB-KW"/>
</dbReference>
<reference evidence="1 3" key="1">
    <citation type="submission" date="2018-03" db="EMBL/GenBank/DDBJ databases">
        <title>Draft genome sequence of Rohu Carp (Labeo rohita).</title>
        <authorList>
            <person name="Das P."/>
            <person name="Kushwaha B."/>
            <person name="Joshi C.G."/>
            <person name="Kumar D."/>
            <person name="Nagpure N.S."/>
            <person name="Sahoo L."/>
            <person name="Das S.P."/>
            <person name="Bit A."/>
            <person name="Patnaik S."/>
            <person name="Meher P.K."/>
            <person name="Jayasankar P."/>
            <person name="Koringa P.G."/>
            <person name="Patel N.V."/>
            <person name="Hinsu A.T."/>
            <person name="Kumar R."/>
            <person name="Pandey M."/>
            <person name="Agarwal S."/>
            <person name="Srivastava S."/>
            <person name="Singh M."/>
            <person name="Iquebal M.A."/>
            <person name="Jaiswal S."/>
            <person name="Angadi U.B."/>
            <person name="Kumar N."/>
            <person name="Raza M."/>
            <person name="Shah T.M."/>
            <person name="Rai A."/>
            <person name="Jena J.K."/>
        </authorList>
    </citation>
    <scope>NUCLEOTIDE SEQUENCE [LARGE SCALE GENOMIC DNA]</scope>
    <source>
        <strain evidence="1">DASCIFA01</strain>
        <tissue evidence="1">Testis</tissue>
    </source>
</reference>